<evidence type="ECO:0000313" key="2">
    <source>
        <dbReference type="EMBL" id="GAA0264003.1"/>
    </source>
</evidence>
<dbReference type="PROSITE" id="PS51257">
    <property type="entry name" value="PROKAR_LIPOPROTEIN"/>
    <property type="match status" value="1"/>
</dbReference>
<proteinExistence type="predicted"/>
<sequence>MKTGFARALVAATLVFVTACNFSPTDPDPVPSAKPSPSPTQEEADLVAALRRTQRVPHHFAVDADLPKNEHLTASGEFDVTKRLYRSSTGTLDRIVVGDDYYQREPGDSWVHVDLERLKADSQLHFGMADATGLLQFADAITDAHKTGPNTYSGRFQPDTENFKEPFLPIGAPSLWSIGMRVSPFTVTVDPKGWVVGVSMELTPTDSPTLRMDATLSALGQPLDVEKPDAQEADEAFYE</sequence>
<evidence type="ECO:0008006" key="4">
    <source>
        <dbReference type="Google" id="ProtNLM"/>
    </source>
</evidence>
<dbReference type="Gene3D" id="2.50.20.20">
    <property type="match status" value="1"/>
</dbReference>
<feature type="chain" id="PRO_5046452922" description="Lipoprotein" evidence="1">
    <location>
        <begin position="20"/>
        <end position="239"/>
    </location>
</feature>
<keyword evidence="1" id="KW-0732">Signal</keyword>
<keyword evidence="3" id="KW-1185">Reference proteome</keyword>
<accession>A0ABP3EK75</accession>
<organism evidence="2 3">
    <name type="scientific">Cryptosporangium japonicum</name>
    <dbReference type="NCBI Taxonomy" id="80872"/>
    <lineage>
        <taxon>Bacteria</taxon>
        <taxon>Bacillati</taxon>
        <taxon>Actinomycetota</taxon>
        <taxon>Actinomycetes</taxon>
        <taxon>Cryptosporangiales</taxon>
        <taxon>Cryptosporangiaceae</taxon>
        <taxon>Cryptosporangium</taxon>
    </lineage>
</organism>
<evidence type="ECO:0000256" key="1">
    <source>
        <dbReference type="SAM" id="SignalP"/>
    </source>
</evidence>
<protein>
    <recommendedName>
        <fullName evidence="4">Lipoprotein</fullName>
    </recommendedName>
</protein>
<evidence type="ECO:0000313" key="3">
    <source>
        <dbReference type="Proteomes" id="UP001500967"/>
    </source>
</evidence>
<name>A0ABP3EK75_9ACTN</name>
<feature type="signal peptide" evidence="1">
    <location>
        <begin position="1"/>
        <end position="19"/>
    </location>
</feature>
<reference evidence="3" key="1">
    <citation type="journal article" date="2019" name="Int. J. Syst. Evol. Microbiol.">
        <title>The Global Catalogue of Microorganisms (GCM) 10K type strain sequencing project: providing services to taxonomists for standard genome sequencing and annotation.</title>
        <authorList>
            <consortium name="The Broad Institute Genomics Platform"/>
            <consortium name="The Broad Institute Genome Sequencing Center for Infectious Disease"/>
            <person name="Wu L."/>
            <person name="Ma J."/>
        </authorList>
    </citation>
    <scope>NUCLEOTIDE SEQUENCE [LARGE SCALE GENOMIC DNA]</scope>
    <source>
        <strain evidence="3">JCM 10425</strain>
    </source>
</reference>
<dbReference type="Proteomes" id="UP001500967">
    <property type="component" value="Unassembled WGS sequence"/>
</dbReference>
<gene>
    <name evidence="2" type="ORF">GCM10009539_57780</name>
</gene>
<comment type="caution">
    <text evidence="2">The sequence shown here is derived from an EMBL/GenBank/DDBJ whole genome shotgun (WGS) entry which is preliminary data.</text>
</comment>
<dbReference type="RefSeq" id="WP_344652062.1">
    <property type="nucleotide sequence ID" value="NZ_BAAAGX010000023.1"/>
</dbReference>
<dbReference type="EMBL" id="BAAAGX010000023">
    <property type="protein sequence ID" value="GAA0264003.1"/>
    <property type="molecule type" value="Genomic_DNA"/>
</dbReference>